<dbReference type="Proteomes" id="UP000682733">
    <property type="component" value="Unassembled WGS sequence"/>
</dbReference>
<dbReference type="GO" id="GO:0008270">
    <property type="term" value="F:zinc ion binding"/>
    <property type="evidence" value="ECO:0007669"/>
    <property type="project" value="UniProtKB-KW"/>
</dbReference>
<dbReference type="EMBL" id="CAJOBC010008624">
    <property type="protein sequence ID" value="CAF3966659.1"/>
    <property type="molecule type" value="Genomic_DNA"/>
</dbReference>
<dbReference type="Proteomes" id="UP000681722">
    <property type="component" value="Unassembled WGS sequence"/>
</dbReference>
<keyword evidence="5" id="KW-0539">Nucleus</keyword>
<keyword evidence="2" id="KW-0479">Metal-binding</keyword>
<keyword evidence="12" id="KW-1185">Reference proteome</keyword>
<feature type="region of interest" description="Disordered" evidence="6">
    <location>
        <begin position="265"/>
        <end position="299"/>
    </location>
</feature>
<dbReference type="EMBL" id="CAJNOK010027095">
    <property type="protein sequence ID" value="CAF1414172.1"/>
    <property type="molecule type" value="Genomic_DNA"/>
</dbReference>
<name>A0A814WHC1_9BILA</name>
<evidence type="ECO:0000313" key="9">
    <source>
        <dbReference type="EMBL" id="CAF1414172.1"/>
    </source>
</evidence>
<dbReference type="OrthoDB" id="1607513at2759"/>
<evidence type="ECO:0000256" key="4">
    <source>
        <dbReference type="ARBA" id="ARBA00022833"/>
    </source>
</evidence>
<feature type="compositionally biased region" description="Basic and acidic residues" evidence="6">
    <location>
        <begin position="265"/>
        <end position="282"/>
    </location>
</feature>
<evidence type="ECO:0000256" key="1">
    <source>
        <dbReference type="ARBA" id="ARBA00004123"/>
    </source>
</evidence>
<dbReference type="AlphaFoldDB" id="A0A814WHC1"/>
<keyword evidence="3" id="KW-0863">Zinc-finger</keyword>
<dbReference type="InterPro" id="IPR008906">
    <property type="entry name" value="HATC_C_dom"/>
</dbReference>
<dbReference type="PANTHER" id="PTHR46481">
    <property type="entry name" value="ZINC FINGER BED DOMAIN-CONTAINING PROTEIN 4"/>
    <property type="match status" value="1"/>
</dbReference>
<dbReference type="InterPro" id="IPR012337">
    <property type="entry name" value="RNaseH-like_sf"/>
</dbReference>
<dbReference type="Proteomes" id="UP000663829">
    <property type="component" value="Unassembled WGS sequence"/>
</dbReference>
<evidence type="ECO:0000256" key="2">
    <source>
        <dbReference type="ARBA" id="ARBA00022723"/>
    </source>
</evidence>
<dbReference type="InterPro" id="IPR052035">
    <property type="entry name" value="ZnF_BED_domain_contain"/>
</dbReference>
<feature type="domain" description="HAT C-terminal dimerisation" evidence="7">
    <location>
        <begin position="162"/>
        <end position="244"/>
    </location>
</feature>
<proteinExistence type="predicted"/>
<protein>
    <recommendedName>
        <fullName evidence="7">HAT C-terminal dimerisation domain-containing protein</fullName>
    </recommendedName>
</protein>
<evidence type="ECO:0000256" key="5">
    <source>
        <dbReference type="ARBA" id="ARBA00023242"/>
    </source>
</evidence>
<comment type="subcellular location">
    <subcellularLocation>
        <location evidence="1">Nucleus</location>
    </subcellularLocation>
</comment>
<evidence type="ECO:0000259" key="7">
    <source>
        <dbReference type="Pfam" id="PF05699"/>
    </source>
</evidence>
<comment type="caution">
    <text evidence="8">The sequence shown here is derived from an EMBL/GenBank/DDBJ whole genome shotgun (WGS) entry which is preliminary data.</text>
</comment>
<dbReference type="GO" id="GO:0005634">
    <property type="term" value="C:nucleus"/>
    <property type="evidence" value="ECO:0007669"/>
    <property type="project" value="UniProtKB-SubCell"/>
</dbReference>
<evidence type="ECO:0000313" key="12">
    <source>
        <dbReference type="Proteomes" id="UP000663829"/>
    </source>
</evidence>
<dbReference type="Pfam" id="PF05699">
    <property type="entry name" value="Dimer_Tnp_hAT"/>
    <property type="match status" value="1"/>
</dbReference>
<reference evidence="8" key="1">
    <citation type="submission" date="2021-02" db="EMBL/GenBank/DDBJ databases">
        <authorList>
            <person name="Nowell W R."/>
        </authorList>
    </citation>
    <scope>NUCLEOTIDE SEQUENCE</scope>
</reference>
<keyword evidence="4" id="KW-0862">Zinc</keyword>
<evidence type="ECO:0000313" key="10">
    <source>
        <dbReference type="EMBL" id="CAF3966659.1"/>
    </source>
</evidence>
<evidence type="ECO:0000256" key="3">
    <source>
        <dbReference type="ARBA" id="ARBA00022771"/>
    </source>
</evidence>
<evidence type="ECO:0000256" key="6">
    <source>
        <dbReference type="SAM" id="MobiDB-lite"/>
    </source>
</evidence>
<evidence type="ECO:0000313" key="11">
    <source>
        <dbReference type="EMBL" id="CAF4217306.1"/>
    </source>
</evidence>
<sequence>MYIVSDNEAKMVAAFNHDVKRIGCSTHYLNKKIEHGLTKPDIKCDKIQQLFKDVRSTVTHIPHAMISSFIQVYPDLIGVITDPKQGLTLAEIDDTVLIQFAQYFIHFVDVTEALSSEKTSNVEFSDPIKATFKPSTIIKHDRRDIITDCYDKQPTTNNGESEFERYLKLNVTLDAKKDDLLDFWLKYEKSFPTIVSIAHDILIIPATNTSVERLFSHSGNTITDKRTSLSTSKLNKLMFLKKNLILLKGLCNTTADTSSEILTKKQKYEEQDDDNNKQKDNDSDNDEMATTATLDDDFF</sequence>
<dbReference type="EMBL" id="CAJOBA010048853">
    <property type="protein sequence ID" value="CAF4217306.1"/>
    <property type="molecule type" value="Genomic_DNA"/>
</dbReference>
<dbReference type="EMBL" id="CAJNOQ010008623">
    <property type="protein sequence ID" value="CAF1202262.1"/>
    <property type="molecule type" value="Genomic_DNA"/>
</dbReference>
<evidence type="ECO:0000313" key="8">
    <source>
        <dbReference type="EMBL" id="CAF1202262.1"/>
    </source>
</evidence>
<dbReference type="Proteomes" id="UP000677228">
    <property type="component" value="Unassembled WGS sequence"/>
</dbReference>
<dbReference type="GO" id="GO:0046983">
    <property type="term" value="F:protein dimerization activity"/>
    <property type="evidence" value="ECO:0007669"/>
    <property type="project" value="InterPro"/>
</dbReference>
<organism evidence="8 12">
    <name type="scientific">Didymodactylos carnosus</name>
    <dbReference type="NCBI Taxonomy" id="1234261"/>
    <lineage>
        <taxon>Eukaryota</taxon>
        <taxon>Metazoa</taxon>
        <taxon>Spiralia</taxon>
        <taxon>Gnathifera</taxon>
        <taxon>Rotifera</taxon>
        <taxon>Eurotatoria</taxon>
        <taxon>Bdelloidea</taxon>
        <taxon>Philodinida</taxon>
        <taxon>Philodinidae</taxon>
        <taxon>Didymodactylos</taxon>
    </lineage>
</organism>
<dbReference type="SUPFAM" id="SSF53098">
    <property type="entry name" value="Ribonuclease H-like"/>
    <property type="match status" value="1"/>
</dbReference>
<gene>
    <name evidence="8" type="ORF">GPM918_LOCUS23781</name>
    <name evidence="9" type="ORF">OVA965_LOCUS33473</name>
    <name evidence="10" type="ORF">SRO942_LOCUS23780</name>
    <name evidence="11" type="ORF">TMI583_LOCUS34370</name>
</gene>
<dbReference type="PANTHER" id="PTHR46481:SF10">
    <property type="entry name" value="ZINC FINGER BED DOMAIN-CONTAINING PROTEIN 39"/>
    <property type="match status" value="1"/>
</dbReference>
<accession>A0A814WHC1</accession>